<gene>
    <name evidence="2" type="ordered locus">SSIL_0276</name>
</gene>
<reference evidence="2 3" key="2">
    <citation type="journal article" date="2012" name="J. Biosci. Bioeng.">
        <title>Complete genome sequence and characterization of the N-acylhomoserine lactone-degrading gene of the potato leaf-associated Solibacillus silvestris.</title>
        <authorList>
            <person name="Morohoshi T."/>
            <person name="Tominaga Y."/>
            <person name="Someya N."/>
            <person name="Ikeda T."/>
        </authorList>
    </citation>
    <scope>NUCLEOTIDE SEQUENCE [LARGE SCALE GENOMIC DNA]</scope>
    <source>
        <strain evidence="2 3">StLB046</strain>
    </source>
</reference>
<organism evidence="2 3">
    <name type="scientific">Solibacillus silvestris (strain StLB046)</name>
    <name type="common">Bacillus silvestris</name>
    <dbReference type="NCBI Taxonomy" id="1002809"/>
    <lineage>
        <taxon>Bacteria</taxon>
        <taxon>Bacillati</taxon>
        <taxon>Bacillota</taxon>
        <taxon>Bacilli</taxon>
        <taxon>Bacillales</taxon>
        <taxon>Caryophanaceae</taxon>
        <taxon>Solibacillus</taxon>
    </lineage>
</organism>
<name>F2F4G5_SOLSS</name>
<dbReference type="AlphaFoldDB" id="F2F4G5"/>
<dbReference type="STRING" id="1002809.SSIL_0276"/>
<evidence type="ECO:0000313" key="2">
    <source>
        <dbReference type="EMBL" id="BAK14699.1"/>
    </source>
</evidence>
<dbReference type="RefSeq" id="WP_014822436.1">
    <property type="nucleotide sequence ID" value="NC_018065.1"/>
</dbReference>
<proteinExistence type="predicted"/>
<accession>F2F4G5</accession>
<dbReference type="PATRIC" id="fig|1002809.3.peg.281"/>
<evidence type="ECO:0000259" key="1">
    <source>
        <dbReference type="Pfam" id="PF06527"/>
    </source>
</evidence>
<dbReference type="Proteomes" id="UP000006691">
    <property type="component" value="Chromosome"/>
</dbReference>
<feature type="domain" description="TniQ" evidence="1">
    <location>
        <begin position="4"/>
        <end position="159"/>
    </location>
</feature>
<protein>
    <recommendedName>
        <fullName evidence="1">TniQ domain-containing protein</fullName>
    </recommendedName>
</protein>
<keyword evidence="3" id="KW-1185">Reference proteome</keyword>
<dbReference type="HOGENOM" id="CLU_033785_0_0_9"/>
<dbReference type="EMBL" id="AP012157">
    <property type="protein sequence ID" value="BAK14699.1"/>
    <property type="molecule type" value="Genomic_DNA"/>
</dbReference>
<dbReference type="KEGG" id="siv:SSIL_0276"/>
<reference evidence="3" key="1">
    <citation type="submission" date="2011-04" db="EMBL/GenBank/DDBJ databases">
        <title>Genome sequence of Solibacillus silvestris StLB046.</title>
        <authorList>
            <person name="Morohoshi T."/>
            <person name="Someya N."/>
            <person name="Ikeda T."/>
        </authorList>
    </citation>
    <scope>NUCLEOTIDE SEQUENCE [LARGE SCALE GENOMIC DNA]</scope>
    <source>
        <strain evidence="3">StLB046</strain>
    </source>
</reference>
<sequence length="402" mass="48013">MIGYFPTPYKDEFIYSILARYHQISSNKSEHITANELFTISMREINMDLFPYAKKLENRLKHFDFCNAVEIIEKYSFFNYYYKLLSYAPNNRFQSLMLEERSGWIGNELYRHDISQYNDKYYKFCLDCFEEDLKIDLPYWRISHNLPGVTYCNRHNCKLVRSDVKFNGKKFVVLSNEVKISDIPLLSDYEEELLKLITEETNYIFNCKENISEYVTPYISYLYDLGYIEDYTINEKKLKEHFMYFYSDNICKVLNINKDYVISHVIKKIKSVSKEIPPLFQILFLIFCNKKIKDLKENNPISTPFNKVVLKNCCNCFNGIFIHNCSLRFRGKVLWGKYKCSICEKIYETDAKDKNLSVRYGVKFSEQVMELLFIEDLSVSEICSKLHISKTELKNYLITRNR</sequence>
<dbReference type="InterPro" id="IPR009492">
    <property type="entry name" value="TniQ"/>
</dbReference>
<evidence type="ECO:0000313" key="3">
    <source>
        <dbReference type="Proteomes" id="UP000006691"/>
    </source>
</evidence>
<dbReference type="Pfam" id="PF06527">
    <property type="entry name" value="TniQ"/>
    <property type="match status" value="1"/>
</dbReference>